<evidence type="ECO:0000313" key="4">
    <source>
        <dbReference type="Proteomes" id="UP000255515"/>
    </source>
</evidence>
<dbReference type="AlphaFoldDB" id="A0A376BZF3"/>
<dbReference type="SUPFAM" id="SSF56601">
    <property type="entry name" value="beta-lactamase/transpeptidase-like"/>
    <property type="match status" value="1"/>
</dbReference>
<name>A0A376BZF3_9FLAO</name>
<organism evidence="3 4">
    <name type="scientific">Bergeyella zoohelcum</name>
    <dbReference type="NCBI Taxonomy" id="1015"/>
    <lineage>
        <taxon>Bacteria</taxon>
        <taxon>Pseudomonadati</taxon>
        <taxon>Bacteroidota</taxon>
        <taxon>Flavobacteriia</taxon>
        <taxon>Flavobacteriales</taxon>
        <taxon>Weeksellaceae</taxon>
        <taxon>Bergeyella</taxon>
    </lineage>
</organism>
<feature type="domain" description="Beta-lactamase-related" evidence="2">
    <location>
        <begin position="43"/>
        <end position="342"/>
    </location>
</feature>
<dbReference type="EMBL" id="UFTJ01000001">
    <property type="protein sequence ID" value="SSZ47022.1"/>
    <property type="molecule type" value="Genomic_DNA"/>
</dbReference>
<dbReference type="PANTHER" id="PTHR46825:SF9">
    <property type="entry name" value="BETA-LACTAMASE-RELATED DOMAIN-CONTAINING PROTEIN"/>
    <property type="match status" value="1"/>
</dbReference>
<keyword evidence="1" id="KW-0732">Signal</keyword>
<sequence length="461" mass="53007">MRKLTLLFIVLHFSSLAFTQNKIEQLDHLFTVLHSKNSFHGNVLIAEEGKTIFEKSYGVGNIEENIKLSQKSVFNLASITKQFTASAILMLEQSKKLHLSDDITQYIPELFFYKGIKIEHLIHHTSGLPDYMMLCSQKADKNRVVTNDYVIELFAKERPDLKFTPNEKFEYSNTGYLFLATIIERVSKISYADFLKKNIFEPLKMNHTAVLFLYKDKLKVPHLAVAYMQNEKDDLERDVEYTQYFDGAYGQGRIYSTAEDLLKWAKALQNNSLFTKEQRDKLFADYALSNKENANYGFGVFLRESKKYGKAIYHSGGWGGYVTYLEQDLTNDKVIIILQNQMLATTQIPIRAVKGILYNEPLALYDAPLVPEKPITLQSEDLDQYLGVYSSGSESIKITITKKGNVLYSQTGEQPEVPLQAYKNHIFKIEPEGTKLIFNPTEGTFQFLLHGTKFLFKREDK</sequence>
<dbReference type="Gene3D" id="3.40.710.10">
    <property type="entry name" value="DD-peptidase/beta-lactamase superfamily"/>
    <property type="match status" value="1"/>
</dbReference>
<dbReference type="InterPro" id="IPR012338">
    <property type="entry name" value="Beta-lactam/transpept-like"/>
</dbReference>
<feature type="signal peptide" evidence="1">
    <location>
        <begin position="1"/>
        <end position="19"/>
    </location>
</feature>
<dbReference type="InterPro" id="IPR001466">
    <property type="entry name" value="Beta-lactam-related"/>
</dbReference>
<dbReference type="RefSeq" id="WP_002686571.1">
    <property type="nucleotide sequence ID" value="NZ_UFTJ01000001.1"/>
</dbReference>
<evidence type="ECO:0000256" key="1">
    <source>
        <dbReference type="SAM" id="SignalP"/>
    </source>
</evidence>
<evidence type="ECO:0000259" key="2">
    <source>
        <dbReference type="Pfam" id="PF00144"/>
    </source>
</evidence>
<dbReference type="InterPro" id="IPR050491">
    <property type="entry name" value="AmpC-like"/>
</dbReference>
<evidence type="ECO:0000313" key="3">
    <source>
        <dbReference type="EMBL" id="SSZ47022.1"/>
    </source>
</evidence>
<reference evidence="3 4" key="1">
    <citation type="submission" date="2018-06" db="EMBL/GenBank/DDBJ databases">
        <authorList>
            <consortium name="Pathogen Informatics"/>
            <person name="Doyle S."/>
        </authorList>
    </citation>
    <scope>NUCLEOTIDE SEQUENCE [LARGE SCALE GENOMIC DNA]</scope>
    <source>
        <strain evidence="3 4">NCTC11661</strain>
    </source>
</reference>
<feature type="chain" id="PRO_5016912931" evidence="1">
    <location>
        <begin position="20"/>
        <end position="461"/>
    </location>
</feature>
<protein>
    <submittedName>
        <fullName evidence="3">Penicillin-binding protein E</fullName>
    </submittedName>
</protein>
<accession>A0A376BZF3</accession>
<proteinExistence type="predicted"/>
<dbReference type="Proteomes" id="UP000255515">
    <property type="component" value="Unassembled WGS sequence"/>
</dbReference>
<dbReference type="Pfam" id="PF00144">
    <property type="entry name" value="Beta-lactamase"/>
    <property type="match status" value="1"/>
</dbReference>
<dbReference type="PANTHER" id="PTHR46825">
    <property type="entry name" value="D-ALANYL-D-ALANINE-CARBOXYPEPTIDASE/ENDOPEPTIDASE AMPH"/>
    <property type="match status" value="1"/>
</dbReference>
<gene>
    <name evidence="3" type="primary">pbpE_2</name>
    <name evidence="3" type="ORF">NCTC11661_00685</name>
</gene>